<organism evidence="6 7">
    <name type="scientific">Hypnocyclicus thermotrophus</name>
    <dbReference type="NCBI Taxonomy" id="1627895"/>
    <lineage>
        <taxon>Bacteria</taxon>
        <taxon>Fusobacteriati</taxon>
        <taxon>Fusobacteriota</taxon>
        <taxon>Fusobacteriia</taxon>
        <taxon>Fusobacteriales</taxon>
        <taxon>Fusobacteriaceae</taxon>
        <taxon>Hypnocyclicus</taxon>
    </lineage>
</organism>
<dbReference type="PRINTS" id="PR00046">
    <property type="entry name" value="SIGMA70FCT"/>
</dbReference>
<dbReference type="Gene3D" id="1.10.10.10">
    <property type="entry name" value="Winged helix-like DNA-binding domain superfamily/Winged helix DNA-binding domain"/>
    <property type="match status" value="2"/>
</dbReference>
<reference evidence="6 7" key="1">
    <citation type="submission" date="2019-03" db="EMBL/GenBank/DDBJ databases">
        <title>Genomic Encyclopedia of Type Strains, Phase IV (KMG-IV): sequencing the most valuable type-strain genomes for metagenomic binning, comparative biology and taxonomic classification.</title>
        <authorList>
            <person name="Goeker M."/>
        </authorList>
    </citation>
    <scope>NUCLEOTIDE SEQUENCE [LARGE SCALE GENOMIC DNA]</scope>
    <source>
        <strain evidence="6 7">DSM 100055</strain>
    </source>
</reference>
<evidence type="ECO:0000256" key="4">
    <source>
        <dbReference type="ARBA" id="ARBA00023163"/>
    </source>
</evidence>
<evidence type="ECO:0000256" key="1">
    <source>
        <dbReference type="ARBA" id="ARBA00023015"/>
    </source>
</evidence>
<accession>A0AA46DXC1</accession>
<dbReference type="CDD" id="cd06171">
    <property type="entry name" value="Sigma70_r4"/>
    <property type="match status" value="1"/>
</dbReference>
<evidence type="ECO:0000313" key="6">
    <source>
        <dbReference type="EMBL" id="TDT67929.1"/>
    </source>
</evidence>
<dbReference type="NCBIfam" id="TIGR02937">
    <property type="entry name" value="sigma70-ECF"/>
    <property type="match status" value="1"/>
</dbReference>
<dbReference type="AlphaFoldDB" id="A0AA46DXC1"/>
<name>A0AA46DXC1_9FUSO</name>
<feature type="domain" description="RNA polymerase sigma-70" evidence="5">
    <location>
        <begin position="134"/>
        <end position="147"/>
    </location>
</feature>
<comment type="caution">
    <text evidence="6">The sequence shown here is derived from an EMBL/GenBank/DDBJ whole genome shotgun (WGS) entry which is preliminary data.</text>
</comment>
<dbReference type="Pfam" id="PF04542">
    <property type="entry name" value="Sigma70_r2"/>
    <property type="match status" value="1"/>
</dbReference>
<dbReference type="SUPFAM" id="SSF88946">
    <property type="entry name" value="Sigma2 domain of RNA polymerase sigma factors"/>
    <property type="match status" value="1"/>
</dbReference>
<keyword evidence="3" id="KW-0238">DNA-binding</keyword>
<dbReference type="Proteomes" id="UP000294678">
    <property type="component" value="Unassembled WGS sequence"/>
</dbReference>
<dbReference type="SUPFAM" id="SSF88659">
    <property type="entry name" value="Sigma3 and sigma4 domains of RNA polymerase sigma factors"/>
    <property type="match status" value="2"/>
</dbReference>
<sequence length="339" mass="40452">MINIEEIIKKKQIKQSEFEDFMEKCEFSEKEYCEIIDKIVESNVEIIRDEDNFSEKEEENIFSFSENYYTQDILNQYFHDISNYELLNKEEERNILRKAKNGDKEAKEKIITSNLRLVAKIALHYSRAGVYYLDLIQEGTIGLINAIDKFDLSKNYKFSTYATWWIKKEIIDALKKRVNMIKIPNYIFLSHKKISIFENDYLNKHNKKPEIKEIAEALNMSEEEILKVKNAIDMNMIDMKVETSKESDEHYDIKDYSTIEEIDKDMEKLLKQKKISTLLKKLNNREKKIIEMYYGLSVEGRFTFKEIGSELNISAERVRVLKERALNKLKYVGERLWEE</sequence>
<dbReference type="InterPro" id="IPR013325">
    <property type="entry name" value="RNA_pol_sigma_r2"/>
</dbReference>
<dbReference type="GO" id="GO:0003677">
    <property type="term" value="F:DNA binding"/>
    <property type="evidence" value="ECO:0007669"/>
    <property type="project" value="UniProtKB-KW"/>
</dbReference>
<evidence type="ECO:0000313" key="7">
    <source>
        <dbReference type="Proteomes" id="UP000294678"/>
    </source>
</evidence>
<dbReference type="GO" id="GO:0016987">
    <property type="term" value="F:sigma factor activity"/>
    <property type="evidence" value="ECO:0007669"/>
    <property type="project" value="UniProtKB-KW"/>
</dbReference>
<evidence type="ECO:0000256" key="3">
    <source>
        <dbReference type="ARBA" id="ARBA00023125"/>
    </source>
</evidence>
<dbReference type="InterPro" id="IPR050239">
    <property type="entry name" value="Sigma-70_RNA_pol_init_factors"/>
</dbReference>
<gene>
    <name evidence="6" type="ORF">EV215_1935</name>
</gene>
<dbReference type="InterPro" id="IPR007630">
    <property type="entry name" value="RNA_pol_sigma70_r4"/>
</dbReference>
<dbReference type="PANTHER" id="PTHR30603:SF47">
    <property type="entry name" value="RNA POLYMERASE SIGMA FACTOR SIGD, CHLOROPLASTIC"/>
    <property type="match status" value="1"/>
</dbReference>
<dbReference type="InterPro" id="IPR014284">
    <property type="entry name" value="RNA_pol_sigma-70_dom"/>
</dbReference>
<dbReference type="PROSITE" id="PS00715">
    <property type="entry name" value="SIGMA70_1"/>
    <property type="match status" value="1"/>
</dbReference>
<dbReference type="InterPro" id="IPR013324">
    <property type="entry name" value="RNA_pol_sigma_r3/r4-like"/>
</dbReference>
<dbReference type="Pfam" id="PF04545">
    <property type="entry name" value="Sigma70_r4"/>
    <property type="match status" value="1"/>
</dbReference>
<evidence type="ECO:0000259" key="5">
    <source>
        <dbReference type="PROSITE" id="PS00715"/>
    </source>
</evidence>
<keyword evidence="4" id="KW-0804">Transcription</keyword>
<dbReference type="InterPro" id="IPR007627">
    <property type="entry name" value="RNA_pol_sigma70_r2"/>
</dbReference>
<dbReference type="GO" id="GO:0006352">
    <property type="term" value="P:DNA-templated transcription initiation"/>
    <property type="evidence" value="ECO:0007669"/>
    <property type="project" value="InterPro"/>
</dbReference>
<dbReference type="EMBL" id="SOBG01000009">
    <property type="protein sequence ID" value="TDT67929.1"/>
    <property type="molecule type" value="Genomic_DNA"/>
</dbReference>
<dbReference type="PANTHER" id="PTHR30603">
    <property type="entry name" value="RNA POLYMERASE SIGMA FACTOR RPO"/>
    <property type="match status" value="1"/>
</dbReference>
<keyword evidence="7" id="KW-1185">Reference proteome</keyword>
<dbReference type="InterPro" id="IPR036388">
    <property type="entry name" value="WH-like_DNA-bd_sf"/>
</dbReference>
<proteinExistence type="predicted"/>
<keyword evidence="2" id="KW-0731">Sigma factor</keyword>
<keyword evidence="1" id="KW-0805">Transcription regulation</keyword>
<dbReference type="RefSeq" id="WP_134113793.1">
    <property type="nucleotide sequence ID" value="NZ_SOBG01000009.1"/>
</dbReference>
<dbReference type="InterPro" id="IPR000943">
    <property type="entry name" value="RNA_pol_sigma70"/>
</dbReference>
<dbReference type="Gene3D" id="1.10.601.10">
    <property type="entry name" value="RNA Polymerase Primary Sigma Factor"/>
    <property type="match status" value="1"/>
</dbReference>
<protein>
    <submittedName>
        <fullName evidence="6">RNA polymerase sigma (RpsG/SigG) subunit</fullName>
    </submittedName>
</protein>
<evidence type="ECO:0000256" key="2">
    <source>
        <dbReference type="ARBA" id="ARBA00023082"/>
    </source>
</evidence>